<dbReference type="SUPFAM" id="SSF50249">
    <property type="entry name" value="Nucleic acid-binding proteins"/>
    <property type="match status" value="1"/>
</dbReference>
<evidence type="ECO:0000259" key="5">
    <source>
        <dbReference type="PROSITE" id="PS50160"/>
    </source>
</evidence>
<dbReference type="AlphaFoldDB" id="H6RPA9"/>
<comment type="similarity">
    <text evidence="1">Belongs to the ATP-dependent DNA ligase family.</text>
</comment>
<reference evidence="6 7" key="1">
    <citation type="journal article" date="2012" name="J. Bacteriol.">
        <title>Genome Sequence of Blastococcus saxobsidens DD2, a Stone-Inhabiting Bacterium.</title>
        <authorList>
            <person name="Chouaia B."/>
            <person name="Crotti E."/>
            <person name="Brusetti L."/>
            <person name="Daffonchio D."/>
            <person name="Essoussi I."/>
            <person name="Nouioui I."/>
            <person name="Sbissi I."/>
            <person name="Ghodhbane-Gtari F."/>
            <person name="Gtari M."/>
            <person name="Vacherie B."/>
            <person name="Barbe V."/>
            <person name="Medigue C."/>
            <person name="Gury J."/>
            <person name="Pujic P."/>
            <person name="Normand P."/>
        </authorList>
    </citation>
    <scope>NUCLEOTIDE SEQUENCE [LARGE SCALE GENOMIC DNA]</scope>
    <source>
        <strain evidence="6 7">DD2</strain>
    </source>
</reference>
<sequence>MVAPGPGEVPLPMLAVAGQLPSAGDAAWGYEFKWDGVRAVAAVRDGRLELRSRKGGDISVRYPELAALPPGVDDPGTVVDGEIVVMDEAGRPDFGALQNRMHRTGPEVVRLAAARPVTYLVFDLLAHGGRDLTGLPYAERRSLLDGLTPGGHRWVTTPWFRGGGERVQAASRENELEGVVAKRLDSPYQPGARSPDWRKIKNVRAQSVVVGGWRPGAGRRTGTIGSLLFGVHDDAGRLVYAGHVGTGFTDQALRDLQAVLSPRRTSPFAGALPREITRDAHWVEPELVGEVAFTGWTAEGRLRHPSWRGLRADVDVADVVVEP</sequence>
<keyword evidence="7" id="KW-1185">Reference proteome</keyword>
<dbReference type="CDD" id="cd07971">
    <property type="entry name" value="OBF_DNA_ligase_LigD"/>
    <property type="match status" value="1"/>
</dbReference>
<dbReference type="SUPFAM" id="SSF56091">
    <property type="entry name" value="DNA ligase/mRNA capping enzyme, catalytic domain"/>
    <property type="match status" value="1"/>
</dbReference>
<reference evidence="7" key="2">
    <citation type="submission" date="2012-02" db="EMBL/GenBank/DDBJ databases">
        <title>Complete genome sequence of Blastococcus saxobsidens strain DD2.</title>
        <authorList>
            <person name="Genoscope."/>
        </authorList>
    </citation>
    <scope>NUCLEOTIDE SEQUENCE [LARGE SCALE GENOMIC DNA]</scope>
    <source>
        <strain evidence="7">DD2</strain>
    </source>
</reference>
<dbReference type="Pfam" id="PF01068">
    <property type="entry name" value="DNA_ligase_A_M"/>
    <property type="match status" value="1"/>
</dbReference>
<comment type="catalytic activity">
    <reaction evidence="4">
        <text>ATP + (deoxyribonucleotide)n-3'-hydroxyl + 5'-phospho-(deoxyribonucleotide)m = (deoxyribonucleotide)n+m + AMP + diphosphate.</text>
        <dbReference type="EC" id="6.5.1.1"/>
    </reaction>
</comment>
<dbReference type="STRING" id="1146883.BLASA_3098"/>
<evidence type="ECO:0000313" key="7">
    <source>
        <dbReference type="Proteomes" id="UP000007517"/>
    </source>
</evidence>
<dbReference type="HOGENOM" id="CLU_008325_4_0_11"/>
<dbReference type="GO" id="GO:0005524">
    <property type="term" value="F:ATP binding"/>
    <property type="evidence" value="ECO:0007669"/>
    <property type="project" value="InterPro"/>
</dbReference>
<dbReference type="GO" id="GO:0006310">
    <property type="term" value="P:DNA recombination"/>
    <property type="evidence" value="ECO:0007669"/>
    <property type="project" value="InterPro"/>
</dbReference>
<dbReference type="Proteomes" id="UP000007517">
    <property type="component" value="Chromosome"/>
</dbReference>
<dbReference type="PANTHER" id="PTHR45674:SF4">
    <property type="entry name" value="DNA LIGASE 1"/>
    <property type="match status" value="1"/>
</dbReference>
<dbReference type="EMBL" id="FO117623">
    <property type="protein sequence ID" value="CCG03968.1"/>
    <property type="molecule type" value="Genomic_DNA"/>
</dbReference>
<dbReference type="RefSeq" id="WP_014376848.1">
    <property type="nucleotide sequence ID" value="NC_016943.1"/>
</dbReference>
<dbReference type="OrthoDB" id="9802472at2"/>
<evidence type="ECO:0000313" key="6">
    <source>
        <dbReference type="EMBL" id="CCG03968.1"/>
    </source>
</evidence>
<dbReference type="GO" id="GO:0003910">
    <property type="term" value="F:DNA ligase (ATP) activity"/>
    <property type="evidence" value="ECO:0007669"/>
    <property type="project" value="UniProtKB-EC"/>
</dbReference>
<evidence type="ECO:0000256" key="1">
    <source>
        <dbReference type="ARBA" id="ARBA00007572"/>
    </source>
</evidence>
<dbReference type="InterPro" id="IPR012310">
    <property type="entry name" value="DNA_ligase_ATP-dep_cent"/>
</dbReference>
<dbReference type="Gene3D" id="2.40.50.140">
    <property type="entry name" value="Nucleic acid-binding proteins"/>
    <property type="match status" value="1"/>
</dbReference>
<keyword evidence="3 6" id="KW-0436">Ligase</keyword>
<gene>
    <name evidence="6" type="primary">LigD</name>
    <name evidence="6" type="ordered locus">BLASA_3098</name>
</gene>
<evidence type="ECO:0000256" key="4">
    <source>
        <dbReference type="ARBA" id="ARBA00034003"/>
    </source>
</evidence>
<dbReference type="eggNOG" id="COG1793">
    <property type="taxonomic scope" value="Bacteria"/>
</dbReference>
<dbReference type="KEGG" id="bsd:BLASA_3098"/>
<dbReference type="Pfam" id="PF04679">
    <property type="entry name" value="DNA_ligase_A_C"/>
    <property type="match status" value="1"/>
</dbReference>
<proteinExistence type="inferred from homology"/>
<name>H6RPA9_BLASD</name>
<organism evidence="6 7">
    <name type="scientific">Blastococcus saxobsidens (strain DD2)</name>
    <dbReference type="NCBI Taxonomy" id="1146883"/>
    <lineage>
        <taxon>Bacteria</taxon>
        <taxon>Bacillati</taxon>
        <taxon>Actinomycetota</taxon>
        <taxon>Actinomycetes</taxon>
        <taxon>Geodermatophilales</taxon>
        <taxon>Geodermatophilaceae</taxon>
        <taxon>Blastococcus</taxon>
    </lineage>
</organism>
<dbReference type="Gene3D" id="3.30.470.30">
    <property type="entry name" value="DNA ligase/mRNA capping enzyme"/>
    <property type="match status" value="1"/>
</dbReference>
<protein>
    <recommendedName>
        <fullName evidence="2">DNA ligase (ATP)</fullName>
        <ecNumber evidence="2">6.5.1.1</ecNumber>
    </recommendedName>
</protein>
<evidence type="ECO:0000256" key="2">
    <source>
        <dbReference type="ARBA" id="ARBA00012727"/>
    </source>
</evidence>
<dbReference type="PROSITE" id="PS50160">
    <property type="entry name" value="DNA_LIGASE_A3"/>
    <property type="match status" value="1"/>
</dbReference>
<dbReference type="InterPro" id="IPR016059">
    <property type="entry name" value="DNA_ligase_ATP-dep_CS"/>
</dbReference>
<accession>H6RPA9</accession>
<dbReference type="InterPro" id="IPR012309">
    <property type="entry name" value="DNA_ligase_ATP-dep_C"/>
</dbReference>
<dbReference type="Gene3D" id="3.30.1490.70">
    <property type="match status" value="1"/>
</dbReference>
<dbReference type="CDD" id="cd07906">
    <property type="entry name" value="Adenylation_DNA_ligase_LigD_LigC"/>
    <property type="match status" value="1"/>
</dbReference>
<dbReference type="InterPro" id="IPR012340">
    <property type="entry name" value="NA-bd_OB-fold"/>
</dbReference>
<dbReference type="EC" id="6.5.1.1" evidence="2"/>
<dbReference type="NCBIfam" id="TIGR02779">
    <property type="entry name" value="NHEJ_ligase_lig"/>
    <property type="match status" value="1"/>
</dbReference>
<feature type="domain" description="ATP-dependent DNA ligase family profile" evidence="5">
    <location>
        <begin position="117"/>
        <end position="233"/>
    </location>
</feature>
<evidence type="ECO:0000256" key="3">
    <source>
        <dbReference type="ARBA" id="ARBA00022598"/>
    </source>
</evidence>
<dbReference type="GO" id="GO:0006281">
    <property type="term" value="P:DNA repair"/>
    <property type="evidence" value="ECO:0007669"/>
    <property type="project" value="InterPro"/>
</dbReference>
<dbReference type="InterPro" id="IPR050191">
    <property type="entry name" value="ATP-dep_DNA_ligase"/>
</dbReference>
<dbReference type="InterPro" id="IPR014146">
    <property type="entry name" value="LigD_ligase_dom"/>
</dbReference>
<dbReference type="PANTHER" id="PTHR45674">
    <property type="entry name" value="DNA LIGASE 1/3 FAMILY MEMBER"/>
    <property type="match status" value="1"/>
</dbReference>
<dbReference type="PROSITE" id="PS00333">
    <property type="entry name" value="DNA_LIGASE_A2"/>
    <property type="match status" value="1"/>
</dbReference>